<name>A0A7D5Z461_9HYPO</name>
<protein>
    <submittedName>
        <fullName evidence="2">Uncharacterized protein</fullName>
    </submittedName>
</protein>
<dbReference type="KEGG" id="mbrn:26246359"/>
<keyword evidence="3" id="KW-1185">Reference proteome</keyword>
<feature type="signal peptide" evidence="1">
    <location>
        <begin position="1"/>
        <end position="17"/>
    </location>
</feature>
<dbReference type="GeneID" id="26246359"/>
<evidence type="ECO:0000313" key="3">
    <source>
        <dbReference type="Proteomes" id="UP000510686"/>
    </source>
</evidence>
<dbReference type="AlphaFoldDB" id="A0A7D5Z461"/>
<dbReference type="PROSITE" id="PS51257">
    <property type="entry name" value="PROKAR_LIPOPROTEIN"/>
    <property type="match status" value="1"/>
</dbReference>
<organism evidence="2 3">
    <name type="scientific">Metarhizium brunneum</name>
    <dbReference type="NCBI Taxonomy" id="500148"/>
    <lineage>
        <taxon>Eukaryota</taxon>
        <taxon>Fungi</taxon>
        <taxon>Dikarya</taxon>
        <taxon>Ascomycota</taxon>
        <taxon>Pezizomycotina</taxon>
        <taxon>Sordariomycetes</taxon>
        <taxon>Hypocreomycetidae</taxon>
        <taxon>Hypocreales</taxon>
        <taxon>Clavicipitaceae</taxon>
        <taxon>Metarhizium</taxon>
    </lineage>
</organism>
<dbReference type="OrthoDB" id="4940958at2759"/>
<evidence type="ECO:0000313" key="2">
    <source>
        <dbReference type="EMBL" id="QLI73504.1"/>
    </source>
</evidence>
<gene>
    <name evidence="2" type="ORF">G6M90_00g093800</name>
</gene>
<accession>A0A7D5Z461</accession>
<dbReference type="RefSeq" id="XP_014540746.1">
    <property type="nucleotide sequence ID" value="XM_014685260.1"/>
</dbReference>
<feature type="chain" id="PRO_5028914900" evidence="1">
    <location>
        <begin position="18"/>
        <end position="202"/>
    </location>
</feature>
<dbReference type="Proteomes" id="UP000510686">
    <property type="component" value="Chromosome 6"/>
</dbReference>
<reference evidence="2 3" key="1">
    <citation type="submission" date="2020-07" db="EMBL/GenBank/DDBJ databases">
        <title>Telomere length de novo assembly of all 7 chromosomes of the fungus, Metarhizium brunneum, using a novel assembly pipeline.</title>
        <authorList>
            <person name="Saud z."/>
            <person name="Kortsinoglou A."/>
            <person name="Kouvelis V.N."/>
            <person name="Butt T.M."/>
        </authorList>
    </citation>
    <scope>NUCLEOTIDE SEQUENCE [LARGE SCALE GENOMIC DNA]</scope>
    <source>
        <strain evidence="2 3">4556</strain>
    </source>
</reference>
<evidence type="ECO:0000256" key="1">
    <source>
        <dbReference type="SAM" id="SignalP"/>
    </source>
</evidence>
<proteinExistence type="predicted"/>
<keyword evidence="1" id="KW-0732">Signal</keyword>
<dbReference type="EMBL" id="CP058937">
    <property type="protein sequence ID" value="QLI73504.1"/>
    <property type="molecule type" value="Genomic_DNA"/>
</dbReference>
<sequence>MKYAVLLVAATMGSCLAQSPSGQKLPFKPAPEKSGICPSSSRFNSKPLWDTTEACFNAHEQEPKENGKRPFHFGFSAGPDCADRHGGLMTVTSCGTETYCKAIDEWGSEDGRLQEDIRWSSTKECLDAHVPEPRNLPWKRRDKANFCGSRADYSENTCGTEEYCRLLEKQPGLISTPPYIGTKTQCLAAHVPDPDAIWFPVD</sequence>